<reference evidence="2" key="1">
    <citation type="journal article" date="2023" name="Front. Microbiol.">
        <title>Genomic-based phylogenetic and metabolic analyses of the genus Natronomonas, and description of Natronomonas aquatica sp. nov.</title>
        <authorList>
            <person name="Garcia-Roldan A."/>
            <person name="Duran-Viseras A."/>
            <person name="de la Haba R.R."/>
            <person name="Corral P."/>
            <person name="Sanchez-Porro C."/>
            <person name="Ventosa A."/>
        </authorList>
    </citation>
    <scope>NUCLEOTIDE SEQUENCE</scope>
    <source>
        <strain evidence="2">F2-12</strain>
    </source>
</reference>
<sequence length="124" mass="12626">MRFLVATDSVHTTAAACDYLEPRLCPDDTVTVVTVPVSDVRDGADALNVADVRLLGEATVETERLETDGDPASAILAAADSEPADVVLIGPHAGVPGAGPTLGSTARRVIEGADVPVVVVPLSL</sequence>
<dbReference type="InterPro" id="IPR006015">
    <property type="entry name" value="Universal_stress_UspA"/>
</dbReference>
<gene>
    <name evidence="2" type="ORF">KM295_04450</name>
</gene>
<dbReference type="Proteomes" id="UP001139494">
    <property type="component" value="Unassembled WGS sequence"/>
</dbReference>
<proteinExistence type="predicted"/>
<dbReference type="RefSeq" id="WP_256028692.1">
    <property type="nucleotide sequence ID" value="NZ_JAHLKM010000003.1"/>
</dbReference>
<evidence type="ECO:0000259" key="1">
    <source>
        <dbReference type="Pfam" id="PF00582"/>
    </source>
</evidence>
<dbReference type="PRINTS" id="PR01438">
    <property type="entry name" value="UNVRSLSTRESS"/>
</dbReference>
<dbReference type="InterPro" id="IPR014729">
    <property type="entry name" value="Rossmann-like_a/b/a_fold"/>
</dbReference>
<dbReference type="AlphaFoldDB" id="A0A9R1CS90"/>
<protein>
    <submittedName>
        <fullName evidence="2">Universal stress protein</fullName>
    </submittedName>
</protein>
<dbReference type="EMBL" id="JAHLKM010000003">
    <property type="protein sequence ID" value="MCQ4332754.1"/>
    <property type="molecule type" value="Genomic_DNA"/>
</dbReference>
<organism evidence="2 3">
    <name type="scientific">Natronomonas aquatica</name>
    <dbReference type="NCBI Taxonomy" id="2841590"/>
    <lineage>
        <taxon>Archaea</taxon>
        <taxon>Methanobacteriati</taxon>
        <taxon>Methanobacteriota</taxon>
        <taxon>Stenosarchaea group</taxon>
        <taxon>Halobacteria</taxon>
        <taxon>Halobacteriales</taxon>
        <taxon>Natronomonadaceae</taxon>
        <taxon>Natronomonas</taxon>
    </lineage>
</organism>
<dbReference type="SUPFAM" id="SSF52402">
    <property type="entry name" value="Adenine nucleotide alpha hydrolases-like"/>
    <property type="match status" value="1"/>
</dbReference>
<comment type="caution">
    <text evidence="2">The sequence shown here is derived from an EMBL/GenBank/DDBJ whole genome shotgun (WGS) entry which is preliminary data.</text>
</comment>
<dbReference type="Pfam" id="PF00582">
    <property type="entry name" value="Usp"/>
    <property type="match status" value="1"/>
</dbReference>
<name>A0A9R1CS90_9EURY</name>
<feature type="domain" description="UspA" evidence="1">
    <location>
        <begin position="48"/>
        <end position="121"/>
    </location>
</feature>
<dbReference type="Gene3D" id="3.40.50.620">
    <property type="entry name" value="HUPs"/>
    <property type="match status" value="1"/>
</dbReference>
<accession>A0A9R1CS90</accession>
<evidence type="ECO:0000313" key="2">
    <source>
        <dbReference type="EMBL" id="MCQ4332754.1"/>
    </source>
</evidence>
<dbReference type="InterPro" id="IPR006016">
    <property type="entry name" value="UspA"/>
</dbReference>
<evidence type="ECO:0000313" key="3">
    <source>
        <dbReference type="Proteomes" id="UP001139494"/>
    </source>
</evidence>
<keyword evidence="3" id="KW-1185">Reference proteome</keyword>